<sequence>MGKSSKNFVTLFFVTLFLLFKVTGLHALSHHDDDSNIQHCEVCEISTAVNFTPLLEIETTVLPNTDFFFVKQQLNDKALVAIYNNKYLSGYLFTRPPPQSL</sequence>
<evidence type="ECO:0000313" key="1">
    <source>
        <dbReference type="EMBL" id="MDO5987816.1"/>
    </source>
</evidence>
<reference evidence="1" key="1">
    <citation type="submission" date="2023-07" db="EMBL/GenBank/DDBJ databases">
        <title>Two novel species in the genus Flavivirga.</title>
        <authorList>
            <person name="Kwon K."/>
        </authorList>
    </citation>
    <scope>NUCLEOTIDE SEQUENCE</scope>
    <source>
        <strain evidence="1">KACC 14157</strain>
    </source>
</reference>
<gene>
    <name evidence="1" type="ORF">Q4Q39_10430</name>
</gene>
<evidence type="ECO:0008006" key="3">
    <source>
        <dbReference type="Google" id="ProtNLM"/>
    </source>
</evidence>
<organism evidence="1 2">
    <name type="scientific">Flavivirga amylovorans</name>
    <dbReference type="NCBI Taxonomy" id="870486"/>
    <lineage>
        <taxon>Bacteria</taxon>
        <taxon>Pseudomonadati</taxon>
        <taxon>Bacteroidota</taxon>
        <taxon>Flavobacteriia</taxon>
        <taxon>Flavobacteriales</taxon>
        <taxon>Flavobacteriaceae</taxon>
        <taxon>Flavivirga</taxon>
    </lineage>
</organism>
<evidence type="ECO:0000313" key="2">
    <source>
        <dbReference type="Proteomes" id="UP001176891"/>
    </source>
</evidence>
<comment type="caution">
    <text evidence="1">The sequence shown here is derived from an EMBL/GenBank/DDBJ whole genome shotgun (WGS) entry which is preliminary data.</text>
</comment>
<keyword evidence="2" id="KW-1185">Reference proteome</keyword>
<dbReference type="Proteomes" id="UP001176891">
    <property type="component" value="Unassembled WGS sequence"/>
</dbReference>
<protein>
    <recommendedName>
        <fullName evidence="3">DUF2946 domain-containing protein</fullName>
    </recommendedName>
</protein>
<accession>A0ABT8X1M5</accession>
<dbReference type="EMBL" id="JAUOEM010000003">
    <property type="protein sequence ID" value="MDO5987816.1"/>
    <property type="molecule type" value="Genomic_DNA"/>
</dbReference>
<proteinExistence type="predicted"/>
<name>A0ABT8X1M5_9FLAO</name>
<dbReference type="RefSeq" id="WP_303282393.1">
    <property type="nucleotide sequence ID" value="NZ_BAABCZ010000011.1"/>
</dbReference>